<evidence type="ECO:0000256" key="5">
    <source>
        <dbReference type="ARBA" id="ARBA00022801"/>
    </source>
</evidence>
<dbReference type="GO" id="GO:0016787">
    <property type="term" value="F:hydrolase activity"/>
    <property type="evidence" value="ECO:0007669"/>
    <property type="project" value="UniProtKB-KW"/>
</dbReference>
<dbReference type="InterPro" id="IPR050951">
    <property type="entry name" value="Retrovirus_Pol_polyprotein"/>
</dbReference>
<dbReference type="Gene3D" id="3.30.420.10">
    <property type="entry name" value="Ribonuclease H-like superfamily/Ribonuclease H"/>
    <property type="match status" value="1"/>
</dbReference>
<dbReference type="InterPro" id="IPR036397">
    <property type="entry name" value="RNaseH_sf"/>
</dbReference>
<dbReference type="EMBL" id="AWWV01007008">
    <property type="protein sequence ID" value="OMO98769.1"/>
    <property type="molecule type" value="Genomic_DNA"/>
</dbReference>
<feature type="domain" description="Integrase catalytic" evidence="7">
    <location>
        <begin position="961"/>
        <end position="1128"/>
    </location>
</feature>
<dbReference type="SUPFAM" id="SSF56672">
    <property type="entry name" value="DNA/RNA polymerases"/>
    <property type="match status" value="1"/>
</dbReference>
<dbReference type="Gene3D" id="3.10.10.10">
    <property type="entry name" value="HIV Type 1 Reverse Transcriptase, subunit A, domain 1"/>
    <property type="match status" value="1"/>
</dbReference>
<organism evidence="8 9">
    <name type="scientific">Corchorus capsularis</name>
    <name type="common">Jute</name>
    <dbReference type="NCBI Taxonomy" id="210143"/>
    <lineage>
        <taxon>Eukaryota</taxon>
        <taxon>Viridiplantae</taxon>
        <taxon>Streptophyta</taxon>
        <taxon>Embryophyta</taxon>
        <taxon>Tracheophyta</taxon>
        <taxon>Spermatophyta</taxon>
        <taxon>Magnoliopsida</taxon>
        <taxon>eudicotyledons</taxon>
        <taxon>Gunneridae</taxon>
        <taxon>Pentapetalae</taxon>
        <taxon>rosids</taxon>
        <taxon>malvids</taxon>
        <taxon>Malvales</taxon>
        <taxon>Malvaceae</taxon>
        <taxon>Grewioideae</taxon>
        <taxon>Apeibeae</taxon>
        <taxon>Corchorus</taxon>
    </lineage>
</organism>
<dbReference type="CDD" id="cd01647">
    <property type="entry name" value="RT_LTR"/>
    <property type="match status" value="1"/>
</dbReference>
<keyword evidence="6 8" id="KW-0695">RNA-directed DNA polymerase</keyword>
<comment type="caution">
    <text evidence="8">The sequence shown here is derived from an EMBL/GenBank/DDBJ whole genome shotgun (WGS) entry which is preliminary data.</text>
</comment>
<dbReference type="OMA" id="GHINGNQ"/>
<dbReference type="PROSITE" id="PS50994">
    <property type="entry name" value="INTEGRASE"/>
    <property type="match status" value="1"/>
</dbReference>
<dbReference type="InterPro" id="IPR043128">
    <property type="entry name" value="Rev_trsase/Diguanyl_cyclase"/>
</dbReference>
<keyword evidence="5" id="KW-0378">Hydrolase</keyword>
<sequence>MEAVFLSKFFPETKRADVRKKITTCQQLRGEKWYQYWERYNEICASCPYHNLSEALLIQNFYDGLFHDDRTYVDAVSGGSFTLKTPEEARKLLNTMAENVYQFNATNGDVSSKSSEPANERLNNLEPTMKMMAAQQGDLVKMFTNMMNTLSQNLTPLPEGHINGNQKEYGVKAIGGTQQWYANKIELPDIPLPPAISLPVEPIFLDVPPPVAIINNKLSSEEEISANQKKENPLSLPKADQIQSEDEWMEEIFLCSEMNEEDLHLPQLPLLLGRPFLILARMKFDAQDGTISMEFDGKPITFNINEAMKALAKIHSIFAIDAIDACSEQVQSLHHKDELELVLTKSLVEEEIEEAEVLTFEDVAETIRDLETLLAIEEKELVSYVQLEPTPKPLPSIIQPPEVKLKPLPEGLKHVFLGDNETLPIVISTDIKGISPTVCMHRIRLEDDAVAVRQPQRRLNPNLVEVVKEEVLELLGAGLIYAISDSKWVSPVQVVPKKSGFTVVENNEGELVPQRLQNGWRVCIDYRKLNSATRKDHFPLPFIEQMLDRLACKSYYCFLDGYSGYFQIPIAPEDQEKTTFTCPFGTYAYTRMPFGLCNAPATFQRCMMSIFQDYVGDKMEVFMDNFTVYGDSFNHCLNNLELILKRCVETKLVLNAEKCHFMVEQGIVLGHVVSKEGMQVDKAKVDVVQNLPYPTCLKDIRSFLGHAGFYRRFIKDFSNISTSMCRFLQKDVEFEFRDDCKKAFDKLKTALTTTPIVKPPDWKLSFEIMCDANAAQKNYTTTEKEMFVVVFALEKFRPYIMGSKVIIYSDHVALRYLMSKKEAKARLMRWLLLFQEFDIEIRDMKGAENVVADHLSGIEGKEEEITINEALPFEDLFAVSQLPWYVDIVNYLVVRRLTPDLSKRQKLKIVSDAKYYLWDDPYLWRQGSDQVMRRWILENEVQSVLKFCHSEECGGHFGHKKTARKILDCGFYWPILFKDSFDHCKTCPQYRKYYILLAVDYVSKWVEAIATEKDDARTVVKFLKNNILHRFGIPRYLISDRGTHFCNKIVQALVEKYGVRHKVSTSYHPQTSGQAEVSNRQMKLILEKTVNVQRKDWSMRLGDALWAYRTAYKTPLGMSPYRIVFGKPCHLPVEIEHKAWWAVKQCNLNFDKAGMQRMLQLQELEEIRNEAYENSRIYKEKTKALHDQRILRRSFHEGQKVLLFNSTIKLHGKLRTKWNGPFEVIKVYPNGSVEIYNPDSKNQFKVNGQRLKPFFEPLSIALIEEIELEDSTYLPT</sequence>
<accession>A0A1R3JV59</accession>
<dbReference type="Pfam" id="PF03732">
    <property type="entry name" value="Retrotrans_gag"/>
    <property type="match status" value="1"/>
</dbReference>
<dbReference type="Proteomes" id="UP000188268">
    <property type="component" value="Unassembled WGS sequence"/>
</dbReference>
<reference evidence="8 9" key="1">
    <citation type="submission" date="2013-09" db="EMBL/GenBank/DDBJ databases">
        <title>Corchorus capsularis genome sequencing.</title>
        <authorList>
            <person name="Alam M."/>
            <person name="Haque M.S."/>
            <person name="Islam M.S."/>
            <person name="Emdad E.M."/>
            <person name="Islam M.M."/>
            <person name="Ahmed B."/>
            <person name="Halim A."/>
            <person name="Hossen Q.M.M."/>
            <person name="Hossain M.Z."/>
            <person name="Ahmed R."/>
            <person name="Khan M.M."/>
            <person name="Islam R."/>
            <person name="Rashid M.M."/>
            <person name="Khan S.A."/>
            <person name="Rahman M.S."/>
            <person name="Alam M."/>
        </authorList>
    </citation>
    <scope>NUCLEOTIDE SEQUENCE [LARGE SCALE GENOMIC DNA]</scope>
    <source>
        <strain evidence="9">cv. CVL-1</strain>
        <tissue evidence="8">Whole seedling</tissue>
    </source>
</reference>
<keyword evidence="9" id="KW-1185">Reference proteome</keyword>
<evidence type="ECO:0000259" key="7">
    <source>
        <dbReference type="PROSITE" id="PS50994"/>
    </source>
</evidence>
<evidence type="ECO:0000256" key="1">
    <source>
        <dbReference type="ARBA" id="ARBA00022679"/>
    </source>
</evidence>
<evidence type="ECO:0000313" key="9">
    <source>
        <dbReference type="Proteomes" id="UP000188268"/>
    </source>
</evidence>
<evidence type="ECO:0000256" key="4">
    <source>
        <dbReference type="ARBA" id="ARBA00022759"/>
    </source>
</evidence>
<dbReference type="GO" id="GO:0003964">
    <property type="term" value="F:RNA-directed DNA polymerase activity"/>
    <property type="evidence" value="ECO:0007669"/>
    <property type="project" value="UniProtKB-KW"/>
</dbReference>
<protein>
    <submittedName>
        <fullName evidence="8">Reverse transcriptase</fullName>
    </submittedName>
</protein>
<dbReference type="SUPFAM" id="SSF53098">
    <property type="entry name" value="Ribonuclease H-like"/>
    <property type="match status" value="1"/>
</dbReference>
<dbReference type="Pfam" id="PF00665">
    <property type="entry name" value="rve"/>
    <property type="match status" value="1"/>
</dbReference>
<dbReference type="InterPro" id="IPR000477">
    <property type="entry name" value="RT_dom"/>
</dbReference>
<dbReference type="GO" id="GO:0003676">
    <property type="term" value="F:nucleic acid binding"/>
    <property type="evidence" value="ECO:0007669"/>
    <property type="project" value="InterPro"/>
</dbReference>
<dbReference type="InterPro" id="IPR041373">
    <property type="entry name" value="RT_RNaseH"/>
</dbReference>
<dbReference type="GO" id="GO:0015074">
    <property type="term" value="P:DNA integration"/>
    <property type="evidence" value="ECO:0007669"/>
    <property type="project" value="InterPro"/>
</dbReference>
<dbReference type="Pfam" id="PF00078">
    <property type="entry name" value="RVT_1"/>
    <property type="match status" value="1"/>
</dbReference>
<dbReference type="PANTHER" id="PTHR37984">
    <property type="entry name" value="PROTEIN CBG26694"/>
    <property type="match status" value="1"/>
</dbReference>
<dbReference type="Pfam" id="PF17917">
    <property type="entry name" value="RT_RNaseH"/>
    <property type="match status" value="1"/>
</dbReference>
<dbReference type="InterPro" id="IPR043502">
    <property type="entry name" value="DNA/RNA_pol_sf"/>
</dbReference>
<proteinExistence type="predicted"/>
<keyword evidence="1" id="KW-0808">Transferase</keyword>
<keyword evidence="3" id="KW-0540">Nuclease</keyword>
<evidence type="ECO:0000256" key="6">
    <source>
        <dbReference type="ARBA" id="ARBA00022918"/>
    </source>
</evidence>
<keyword evidence="4" id="KW-0255">Endonuclease</keyword>
<evidence type="ECO:0000256" key="2">
    <source>
        <dbReference type="ARBA" id="ARBA00022695"/>
    </source>
</evidence>
<dbReference type="FunFam" id="3.30.70.270:FF:000020">
    <property type="entry name" value="Transposon Tf2-6 polyprotein-like Protein"/>
    <property type="match status" value="1"/>
</dbReference>
<dbReference type="InterPro" id="IPR012337">
    <property type="entry name" value="RNaseH-like_sf"/>
</dbReference>
<dbReference type="InterPro" id="IPR001584">
    <property type="entry name" value="Integrase_cat-core"/>
</dbReference>
<dbReference type="Gene3D" id="3.30.70.270">
    <property type="match status" value="2"/>
</dbReference>
<dbReference type="AlphaFoldDB" id="A0A1R3JV59"/>
<dbReference type="Gramene" id="OMO98769">
    <property type="protein sequence ID" value="OMO98769"/>
    <property type="gene ID" value="CCACVL1_04071"/>
</dbReference>
<keyword evidence="2" id="KW-0548">Nucleotidyltransferase</keyword>
<dbReference type="STRING" id="210143.A0A1R3JV59"/>
<evidence type="ECO:0000313" key="8">
    <source>
        <dbReference type="EMBL" id="OMO98769.1"/>
    </source>
</evidence>
<evidence type="ECO:0000256" key="3">
    <source>
        <dbReference type="ARBA" id="ARBA00022722"/>
    </source>
</evidence>
<dbReference type="CDD" id="cd09274">
    <property type="entry name" value="RNase_HI_RT_Ty3"/>
    <property type="match status" value="1"/>
</dbReference>
<dbReference type="OrthoDB" id="1002327at2759"/>
<dbReference type="InterPro" id="IPR005162">
    <property type="entry name" value="Retrotrans_gag_dom"/>
</dbReference>
<gene>
    <name evidence="8" type="ORF">CCACVL1_04071</name>
</gene>
<dbReference type="GO" id="GO:0004519">
    <property type="term" value="F:endonuclease activity"/>
    <property type="evidence" value="ECO:0007669"/>
    <property type="project" value="UniProtKB-KW"/>
</dbReference>
<name>A0A1R3JV59_COCAP</name>
<dbReference type="PANTHER" id="PTHR37984:SF5">
    <property type="entry name" value="PROTEIN NYNRIN-LIKE"/>
    <property type="match status" value="1"/>
</dbReference>